<evidence type="ECO:0000313" key="1">
    <source>
        <dbReference type="EMBL" id="GAC58231.1"/>
    </source>
</evidence>
<dbReference type="EMBL" id="BANT01000035">
    <property type="protein sequence ID" value="GAC58231.1"/>
    <property type="molecule type" value="Genomic_DNA"/>
</dbReference>
<dbReference type="InterPro" id="IPR025443">
    <property type="entry name" value="DUF4307"/>
</dbReference>
<comment type="caution">
    <text evidence="1">The sequence shown here is derived from an EMBL/GenBank/DDBJ whole genome shotgun (WGS) entry which is preliminary data.</text>
</comment>
<protein>
    <recommendedName>
        <fullName evidence="3">DUF4307 domain-containing protein</fullName>
    </recommendedName>
</protein>
<dbReference type="STRING" id="1121927.GOHSU_35_00260"/>
<dbReference type="AlphaFoldDB" id="L7LBV4"/>
<dbReference type="Proteomes" id="UP000053405">
    <property type="component" value="Unassembled WGS sequence"/>
</dbReference>
<name>L7LBV4_9ACTN</name>
<evidence type="ECO:0008006" key="3">
    <source>
        <dbReference type="Google" id="ProtNLM"/>
    </source>
</evidence>
<sequence>MIIAFIGWKQFADPEVSGSATGHDVLSSNSVAVLYTVNRKNPDEAVACVVRGRAQDGAEVGRREVLIPAGDEVQIGARTVVQTSRPAVIGEVFGCTTSVPSYLQAEE</sequence>
<dbReference type="Pfam" id="PF14155">
    <property type="entry name" value="DUF4307"/>
    <property type="match status" value="1"/>
</dbReference>
<dbReference type="eggNOG" id="ENOG5033B4I">
    <property type="taxonomic scope" value="Bacteria"/>
</dbReference>
<keyword evidence="2" id="KW-1185">Reference proteome</keyword>
<reference evidence="1 2" key="1">
    <citation type="submission" date="2012-12" db="EMBL/GenBank/DDBJ databases">
        <title>Whole genome shotgun sequence of Gordonia hirsuta NBRC 16056.</title>
        <authorList>
            <person name="Isaki-Nakamura S."/>
            <person name="Hosoyama A."/>
            <person name="Tsuchikane K."/>
            <person name="Katsumata H."/>
            <person name="Baba S."/>
            <person name="Yamazaki S."/>
            <person name="Fujita N."/>
        </authorList>
    </citation>
    <scope>NUCLEOTIDE SEQUENCE [LARGE SCALE GENOMIC DNA]</scope>
    <source>
        <strain evidence="1 2">NBRC 16056</strain>
    </source>
</reference>
<gene>
    <name evidence="1" type="ORF">GOHSU_35_00260</name>
</gene>
<organism evidence="1 2">
    <name type="scientific">Gordonia hirsuta DSM 44140 = NBRC 16056</name>
    <dbReference type="NCBI Taxonomy" id="1121927"/>
    <lineage>
        <taxon>Bacteria</taxon>
        <taxon>Bacillati</taxon>
        <taxon>Actinomycetota</taxon>
        <taxon>Actinomycetes</taxon>
        <taxon>Mycobacteriales</taxon>
        <taxon>Gordoniaceae</taxon>
        <taxon>Gordonia</taxon>
    </lineage>
</organism>
<proteinExistence type="predicted"/>
<evidence type="ECO:0000313" key="2">
    <source>
        <dbReference type="Proteomes" id="UP000053405"/>
    </source>
</evidence>
<accession>L7LBV4</accession>